<gene>
    <name evidence="1" type="ORF">PACLA_8A063215</name>
</gene>
<sequence length="192" mass="21681">ADAFAQILERILTIEEKLNTKIDDVALQVCNLKEADDLHEKISHDYITNIKHENKYLKKENTALKGKIEYTTMVMSDLNTKLKLLDEEKQSLVTALKILQGKEIVMNDWCNNEIGAFINADDKLKQNSGMAKPKGSKRQFGNILECKNAFEILTVEDDSEHTDNDKQETVGEGLSTGTQVAEEDVFVECNVM</sequence>
<comment type="caution">
    <text evidence="1">The sequence shown here is derived from an EMBL/GenBank/DDBJ whole genome shotgun (WGS) entry which is preliminary data.</text>
</comment>
<dbReference type="AlphaFoldDB" id="A0A7D9L9V8"/>
<protein>
    <submittedName>
        <fullName evidence="1">Uncharacterized protein</fullName>
    </submittedName>
</protein>
<accession>A0A7D9L9V8</accession>
<name>A0A7D9L9V8_PARCT</name>
<proteinExistence type="predicted"/>
<keyword evidence="2" id="KW-1185">Reference proteome</keyword>
<evidence type="ECO:0000313" key="2">
    <source>
        <dbReference type="Proteomes" id="UP001152795"/>
    </source>
</evidence>
<organism evidence="1 2">
    <name type="scientific">Paramuricea clavata</name>
    <name type="common">Red gorgonian</name>
    <name type="synonym">Violescent sea-whip</name>
    <dbReference type="NCBI Taxonomy" id="317549"/>
    <lineage>
        <taxon>Eukaryota</taxon>
        <taxon>Metazoa</taxon>
        <taxon>Cnidaria</taxon>
        <taxon>Anthozoa</taxon>
        <taxon>Octocorallia</taxon>
        <taxon>Malacalcyonacea</taxon>
        <taxon>Plexauridae</taxon>
        <taxon>Paramuricea</taxon>
    </lineage>
</organism>
<feature type="non-terminal residue" evidence="1">
    <location>
        <position position="1"/>
    </location>
</feature>
<reference evidence="1" key="1">
    <citation type="submission" date="2020-04" db="EMBL/GenBank/DDBJ databases">
        <authorList>
            <person name="Alioto T."/>
            <person name="Alioto T."/>
            <person name="Gomez Garrido J."/>
        </authorList>
    </citation>
    <scope>NUCLEOTIDE SEQUENCE</scope>
    <source>
        <strain evidence="1">A484AB</strain>
    </source>
</reference>
<evidence type="ECO:0000313" key="1">
    <source>
        <dbReference type="EMBL" id="CAB4029410.1"/>
    </source>
</evidence>
<dbReference type="Proteomes" id="UP001152795">
    <property type="component" value="Unassembled WGS sequence"/>
</dbReference>
<dbReference type="EMBL" id="CACRXK020016155">
    <property type="protein sequence ID" value="CAB4029410.1"/>
    <property type="molecule type" value="Genomic_DNA"/>
</dbReference>